<feature type="transmembrane region" description="Helical" evidence="1">
    <location>
        <begin position="44"/>
        <end position="60"/>
    </location>
</feature>
<evidence type="ECO:0000313" key="3">
    <source>
        <dbReference type="Proteomes" id="UP000886786"/>
    </source>
</evidence>
<comment type="caution">
    <text evidence="2">The sequence shown here is derived from an EMBL/GenBank/DDBJ whole genome shotgun (WGS) entry which is preliminary data.</text>
</comment>
<feature type="transmembrane region" description="Helical" evidence="1">
    <location>
        <begin position="121"/>
        <end position="137"/>
    </location>
</feature>
<protein>
    <submittedName>
        <fullName evidence="2">Uncharacterized protein</fullName>
    </submittedName>
</protein>
<keyword evidence="1" id="KW-0472">Membrane</keyword>
<reference evidence="2" key="2">
    <citation type="journal article" date="2021" name="PeerJ">
        <title>Extensive microbial diversity within the chicken gut microbiome revealed by metagenomics and culture.</title>
        <authorList>
            <person name="Gilroy R."/>
            <person name="Ravi A."/>
            <person name="Getino M."/>
            <person name="Pursley I."/>
            <person name="Horton D.L."/>
            <person name="Alikhan N.F."/>
            <person name="Baker D."/>
            <person name="Gharbi K."/>
            <person name="Hall N."/>
            <person name="Watson M."/>
            <person name="Adriaenssens E.M."/>
            <person name="Foster-Nyarko E."/>
            <person name="Jarju S."/>
            <person name="Secka A."/>
            <person name="Antonio M."/>
            <person name="Oren A."/>
            <person name="Chaudhuri R.R."/>
            <person name="La Ragione R."/>
            <person name="Hildebrand F."/>
            <person name="Pallen M.J."/>
        </authorList>
    </citation>
    <scope>NUCLEOTIDE SEQUENCE</scope>
    <source>
        <strain evidence="2">CHK147-3167</strain>
    </source>
</reference>
<reference evidence="2" key="1">
    <citation type="submission" date="2020-10" db="EMBL/GenBank/DDBJ databases">
        <authorList>
            <person name="Gilroy R."/>
        </authorList>
    </citation>
    <scope>NUCLEOTIDE SEQUENCE</scope>
    <source>
        <strain evidence="2">CHK147-3167</strain>
    </source>
</reference>
<organism evidence="2 3">
    <name type="scientific">Candidatus Coprosoma intestinipullorum</name>
    <dbReference type="NCBI Taxonomy" id="2840752"/>
    <lineage>
        <taxon>Bacteria</taxon>
        <taxon>Bacillati</taxon>
        <taxon>Bacillota</taxon>
        <taxon>Bacillota incertae sedis</taxon>
        <taxon>Candidatus Coprosoma</taxon>
    </lineage>
</organism>
<dbReference type="EMBL" id="DVFV01000135">
    <property type="protein sequence ID" value="HIQ91499.1"/>
    <property type="molecule type" value="Genomic_DNA"/>
</dbReference>
<accession>A0A9D0ZRU3</accession>
<name>A0A9D0ZRU3_9FIRM</name>
<feature type="transmembrane region" description="Helical" evidence="1">
    <location>
        <begin position="72"/>
        <end position="90"/>
    </location>
</feature>
<feature type="transmembrane region" description="Helical" evidence="1">
    <location>
        <begin position="166"/>
        <end position="185"/>
    </location>
</feature>
<gene>
    <name evidence="2" type="ORF">IAB27_07820</name>
</gene>
<feature type="transmembrane region" description="Helical" evidence="1">
    <location>
        <begin position="143"/>
        <end position="159"/>
    </location>
</feature>
<feature type="transmembrane region" description="Helical" evidence="1">
    <location>
        <begin position="409"/>
        <end position="426"/>
    </location>
</feature>
<proteinExistence type="predicted"/>
<dbReference type="AlphaFoldDB" id="A0A9D0ZRU3"/>
<evidence type="ECO:0000313" key="2">
    <source>
        <dbReference type="EMBL" id="HIQ91499.1"/>
    </source>
</evidence>
<keyword evidence="1" id="KW-1133">Transmembrane helix</keyword>
<feature type="transmembrane region" description="Helical" evidence="1">
    <location>
        <begin position="96"/>
        <end position="114"/>
    </location>
</feature>
<feature type="transmembrane region" description="Helical" evidence="1">
    <location>
        <begin position="463"/>
        <end position="484"/>
    </location>
</feature>
<dbReference type="Proteomes" id="UP000886786">
    <property type="component" value="Unassembled WGS sequence"/>
</dbReference>
<evidence type="ECO:0000256" key="1">
    <source>
        <dbReference type="SAM" id="Phobius"/>
    </source>
</evidence>
<feature type="transmembrane region" description="Helical" evidence="1">
    <location>
        <begin position="433"/>
        <end position="451"/>
    </location>
</feature>
<sequence>MMKLSDNISNGLWLGNYTDTTLVKGFFFPLFLSTLRYINISSELGISLLYIVSSITFCYVTRDLFKNKKFSYILYLILLLNPVTFSSETFQRLYRYVLGPSQVLFLLSFLYGIYKNTEIKKIIPHLIGLSLTYLSVIYTREDYLFMNVLLIIMFILYIYKLKRKSLILIVFLIIIIPTNLFISSLNQKYYGANTNNEIINSNFSKAYQNLMKIKPDKDIYRVSIPKSSLDKAMDVSQTLETLKELINENYKESPDIKNGELIDGYMIWSLRRIASNKGVYKSFKTSEEFWGQVNKELEKAFQENKLEKRFTIPSSYISPPSPYNLKTFIKTIPKTIKYVLTYKDFITYDYNTLKNSNKSYITKADISKINYYPYYSLIIKTSNTNDLGNMTYKGVGGIFNIITFAYQKISLIINLLGVICFIILLFSKNKKIIIPVLTLLTTTLLICGITYTDATSFKAIRYFYLAPVYITLIIFSITSIFILWEDIQNGKIRTNYLVTMLKRRKKSSKLSKKSPKISYGK</sequence>
<keyword evidence="1" id="KW-0812">Transmembrane</keyword>